<accession>A0ABD5R7T1</accession>
<dbReference type="Proteomes" id="UP001596201">
    <property type="component" value="Unassembled WGS sequence"/>
</dbReference>
<gene>
    <name evidence="1" type="ORF">ACFPJ5_03855</name>
</gene>
<name>A0ABD5R7T1_9EURY</name>
<evidence type="ECO:0000313" key="2">
    <source>
        <dbReference type="Proteomes" id="UP001596201"/>
    </source>
</evidence>
<dbReference type="AlphaFoldDB" id="A0ABD5R7T1"/>
<organism evidence="1 2">
    <name type="scientific">Salinirubrum litoreum</name>
    <dbReference type="NCBI Taxonomy" id="1126234"/>
    <lineage>
        <taxon>Archaea</taxon>
        <taxon>Methanobacteriati</taxon>
        <taxon>Methanobacteriota</taxon>
        <taxon>Stenosarchaea group</taxon>
        <taxon>Halobacteria</taxon>
        <taxon>Halobacteriales</taxon>
        <taxon>Haloferacaceae</taxon>
        <taxon>Salinirubrum</taxon>
    </lineage>
</organism>
<dbReference type="RefSeq" id="WP_227228577.1">
    <property type="nucleotide sequence ID" value="NZ_JAJCVJ010000001.1"/>
</dbReference>
<dbReference type="EMBL" id="JBHSKX010000001">
    <property type="protein sequence ID" value="MFC5366060.1"/>
    <property type="molecule type" value="Genomic_DNA"/>
</dbReference>
<evidence type="ECO:0000313" key="1">
    <source>
        <dbReference type="EMBL" id="MFC5366060.1"/>
    </source>
</evidence>
<proteinExistence type="predicted"/>
<comment type="caution">
    <text evidence="1">The sequence shown here is derived from an EMBL/GenBank/DDBJ whole genome shotgun (WGS) entry which is preliminary data.</text>
</comment>
<keyword evidence="2" id="KW-1185">Reference proteome</keyword>
<evidence type="ECO:0008006" key="3">
    <source>
        <dbReference type="Google" id="ProtNLM"/>
    </source>
</evidence>
<protein>
    <recommendedName>
        <fullName evidence="3">DUF2795 domain-containing protein</fullName>
    </recommendedName>
</protein>
<sequence length="109" mass="12073">MGVRPPQGGSSDEPDAIEFGIAALDARLSESDVQFPATDEEIVAGLRDPEIPYDAFGNTLSMDEALSQLPRREFESESELLELLHPIFEDHRASSSRGLLDQMRDLLPF</sequence>
<reference evidence="1 2" key="1">
    <citation type="journal article" date="2019" name="Int. J. Syst. Evol. Microbiol.">
        <title>The Global Catalogue of Microorganisms (GCM) 10K type strain sequencing project: providing services to taxonomists for standard genome sequencing and annotation.</title>
        <authorList>
            <consortium name="The Broad Institute Genomics Platform"/>
            <consortium name="The Broad Institute Genome Sequencing Center for Infectious Disease"/>
            <person name="Wu L."/>
            <person name="Ma J."/>
        </authorList>
    </citation>
    <scope>NUCLEOTIDE SEQUENCE [LARGE SCALE GENOMIC DNA]</scope>
    <source>
        <strain evidence="1 2">CGMCC 1.12237</strain>
    </source>
</reference>